<feature type="domain" description="Helix-hairpin-helix DNA-binding motif class 1" evidence="22">
    <location>
        <begin position="52"/>
        <end position="71"/>
    </location>
</feature>
<evidence type="ECO:0000313" key="26">
    <source>
        <dbReference type="Proteomes" id="UP000007881"/>
    </source>
</evidence>
<dbReference type="RefSeq" id="WP_014436800.1">
    <property type="nucleotide sequence ID" value="NC_017080.1"/>
</dbReference>
<dbReference type="SUPFAM" id="SSF81301">
    <property type="entry name" value="Nucleotidyltransferase"/>
    <property type="match status" value="1"/>
</dbReference>
<evidence type="ECO:0000256" key="20">
    <source>
        <dbReference type="ARBA" id="ARBA00045548"/>
    </source>
</evidence>
<evidence type="ECO:0000256" key="11">
    <source>
        <dbReference type="ARBA" id="ARBA00022763"/>
    </source>
</evidence>
<evidence type="ECO:0000256" key="4">
    <source>
        <dbReference type="ARBA" id="ARBA00012720"/>
    </source>
</evidence>
<evidence type="ECO:0000259" key="22">
    <source>
        <dbReference type="SMART" id="SM00278"/>
    </source>
</evidence>
<keyword evidence="26" id="KW-1185">Reference proteome</keyword>
<dbReference type="Pfam" id="PF14791">
    <property type="entry name" value="DNA_pol_B_thumb"/>
    <property type="match status" value="1"/>
</dbReference>
<evidence type="ECO:0000256" key="21">
    <source>
        <dbReference type="ARBA" id="ARBA00049244"/>
    </source>
</evidence>
<keyword evidence="8 25" id="KW-0808">Transferase</keyword>
<proteinExistence type="predicted"/>
<dbReference type="Gene3D" id="3.30.460.10">
    <property type="entry name" value="Beta Polymerase, domain 2"/>
    <property type="match status" value="1"/>
</dbReference>
<dbReference type="InterPro" id="IPR047967">
    <property type="entry name" value="PolX_PHP"/>
</dbReference>
<feature type="domain" description="Polymerase/histidinol phosphatase N-terminal" evidence="23">
    <location>
        <begin position="361"/>
        <end position="441"/>
    </location>
</feature>
<evidence type="ECO:0000256" key="17">
    <source>
        <dbReference type="ARBA" id="ARBA00035726"/>
    </source>
</evidence>
<dbReference type="NCBIfam" id="NF006375">
    <property type="entry name" value="PRK08609.1"/>
    <property type="match status" value="1"/>
</dbReference>
<evidence type="ECO:0000256" key="6">
    <source>
        <dbReference type="ARBA" id="ARBA00022481"/>
    </source>
</evidence>
<dbReference type="OrthoDB" id="9808747at2"/>
<comment type="catalytic activity">
    <reaction evidence="21">
        <text>DNA(n) + a 2'-deoxyribonucleoside 5'-triphosphate = DNA(n+1) + diphosphate</text>
        <dbReference type="Rhea" id="RHEA:22508"/>
        <dbReference type="Rhea" id="RHEA-COMP:17339"/>
        <dbReference type="Rhea" id="RHEA-COMP:17340"/>
        <dbReference type="ChEBI" id="CHEBI:33019"/>
        <dbReference type="ChEBI" id="CHEBI:61560"/>
        <dbReference type="ChEBI" id="CHEBI:173112"/>
        <dbReference type="EC" id="2.7.7.7"/>
    </reaction>
</comment>
<dbReference type="InterPro" id="IPR016195">
    <property type="entry name" value="Pol/histidinol_Pase-like"/>
</dbReference>
<dbReference type="InterPro" id="IPR037160">
    <property type="entry name" value="DNA_Pol_thumb_sf"/>
</dbReference>
<keyword evidence="25" id="KW-0540">Nuclease</keyword>
<reference evidence="25 26" key="1">
    <citation type="submission" date="2012-02" db="EMBL/GenBank/DDBJ databases">
        <title>Complete genome sequence of Phycisphaera mikurensis NBRC 102666.</title>
        <authorList>
            <person name="Ankai A."/>
            <person name="Hosoyama A."/>
            <person name="Terui Y."/>
            <person name="Sekine M."/>
            <person name="Fukai R."/>
            <person name="Kato Y."/>
            <person name="Nakamura S."/>
            <person name="Yamada-Narita S."/>
            <person name="Kawakoshi A."/>
            <person name="Fukunaga Y."/>
            <person name="Yamazaki S."/>
            <person name="Fujita N."/>
        </authorList>
    </citation>
    <scope>NUCLEOTIDE SEQUENCE [LARGE SCALE GENOMIC DNA]</scope>
    <source>
        <strain evidence="26">NBRC 102666 / KCTC 22515 / FYK2301M01</strain>
    </source>
</reference>
<evidence type="ECO:0000259" key="23">
    <source>
        <dbReference type="SMART" id="SM00481"/>
    </source>
</evidence>
<evidence type="ECO:0000256" key="5">
    <source>
        <dbReference type="ARBA" id="ARBA00020020"/>
    </source>
</evidence>
<keyword evidence="7" id="KW-0237">DNA synthesis</keyword>
<dbReference type="SMART" id="SM00481">
    <property type="entry name" value="POLIIIAc"/>
    <property type="match status" value="1"/>
</dbReference>
<evidence type="ECO:0000256" key="10">
    <source>
        <dbReference type="ARBA" id="ARBA00022705"/>
    </source>
</evidence>
<sequence>MPSTNASLTAVFEDMARLTEVLGGNGFKVNAFVKAARVVEALERDAASFSRSELVALPGVGTGTADRILEFVESGAVADHEDLKERVPAGVVALMGISGIGPKSAARFWHEAEVESIDDLKAAIDDGRLAALKGFGQKKIDGIAKSLAFAERFGDRHRRGVAAALAGAVAEAVAGVEGVRRVEAAGSLRRGAETIGDVDVLAAVPGPGPSAEDPTPAPDPGVTAAVFDAVEKLDGVEEVLVRGDTKLSVRFGAGLQADVRAVPAACFGAALAYFTGSKEHNVALRERAGKRGMSLSEYALTDKRGGAVVASATEAEIHGALGLAFVPPELREDRGEVQRAEAAHDAGEPLPRLVETADLKAELHAHTTASDGVMSIDELVEAALARGFHSVAVTDHSRSQVQANGLSAGRLEKHIEAVRDAAKRWKKQISVLAGSEVDILADGTMDYPDDLLAELDVVVASPHAALAQEPEAATRRLLRAIENPHVTVMGHLTGRLVLKREGLSPDMPAIVKAAADRGVALEINASPYRLDLRDRHAALALEAGVRLAINTDAHGPDNFLNAVHGVATARRAGAQARDVVNTFGREELAAWIRSTKR</sequence>
<dbReference type="PANTHER" id="PTHR36928:SF1">
    <property type="entry name" value="PHOSPHATASE YCDX-RELATED"/>
    <property type="match status" value="1"/>
</dbReference>
<organism evidence="25 26">
    <name type="scientific">Phycisphaera mikurensis (strain NBRC 102666 / KCTC 22515 / FYK2301M01)</name>
    <dbReference type="NCBI Taxonomy" id="1142394"/>
    <lineage>
        <taxon>Bacteria</taxon>
        <taxon>Pseudomonadati</taxon>
        <taxon>Planctomycetota</taxon>
        <taxon>Phycisphaerae</taxon>
        <taxon>Phycisphaerales</taxon>
        <taxon>Phycisphaeraceae</taxon>
        <taxon>Phycisphaera</taxon>
    </lineage>
</organism>
<dbReference type="InterPro" id="IPR027421">
    <property type="entry name" value="DNA_pol_lamdba_lyase_dom_sf"/>
</dbReference>
<dbReference type="CDD" id="cd07436">
    <property type="entry name" value="PHP_PolX"/>
    <property type="match status" value="1"/>
</dbReference>
<dbReference type="PRINTS" id="PR00870">
    <property type="entry name" value="DNAPOLXBETA"/>
</dbReference>
<comment type="function">
    <text evidence="20">Repair polymerase that plays a key role in base-excision repair. During this process, the damaged base is excised by specific DNA glycosylases, the DNA backbone is nicked at the abasic site by an apurinic/apyrimidic (AP) endonuclease, and POLB removes 5'-deoxyribose-phosphate from the preincised AP site acting as a 5'-deoxyribose-phosphate lyase (5'-dRP lyase); through its DNA polymerase activity, it adds one nucleotide to the 3' end of the arising single-nucleotide gap. Conducts 'gap-filling' DNA synthesis in a stepwise distributive fashion rather than in a processive fashion as for other DNA polymerases. It is also able to cleave sugar-phosphate bonds 3' to an intact AP site, acting as an AP lyase.</text>
</comment>
<keyword evidence="10" id="KW-0235">DNA replication</keyword>
<dbReference type="SMART" id="SM00278">
    <property type="entry name" value="HhH1"/>
    <property type="match status" value="3"/>
</dbReference>
<dbReference type="InterPro" id="IPR010994">
    <property type="entry name" value="RuvA_2-like"/>
</dbReference>
<keyword evidence="15" id="KW-0234">DNA repair</keyword>
<dbReference type="InterPro" id="IPR002008">
    <property type="entry name" value="DNA_pol_X_beta-like"/>
</dbReference>
<dbReference type="InterPro" id="IPR010996">
    <property type="entry name" value="HHH_MUS81"/>
</dbReference>
<evidence type="ECO:0000256" key="9">
    <source>
        <dbReference type="ARBA" id="ARBA00022695"/>
    </source>
</evidence>
<dbReference type="GO" id="GO:0004527">
    <property type="term" value="F:exonuclease activity"/>
    <property type="evidence" value="ECO:0007669"/>
    <property type="project" value="UniProtKB-KW"/>
</dbReference>
<protein>
    <recommendedName>
        <fullName evidence="5">DNA polymerase beta</fullName>
        <ecNumber evidence="3">2.7.7.7</ecNumber>
        <ecNumber evidence="4">4.2.99.18</ecNumber>
    </recommendedName>
    <alternativeName>
        <fullName evidence="16">5'-deoxyribose-phosphate lyase</fullName>
    </alternativeName>
    <alternativeName>
        <fullName evidence="17">AP lyase</fullName>
    </alternativeName>
</protein>
<dbReference type="Pfam" id="PF14716">
    <property type="entry name" value="HHH_8"/>
    <property type="match status" value="1"/>
</dbReference>
<dbReference type="EC" id="4.2.99.18" evidence="4"/>
<dbReference type="PANTHER" id="PTHR36928">
    <property type="entry name" value="PHOSPHATASE YCDX-RELATED"/>
    <property type="match status" value="1"/>
</dbReference>
<dbReference type="GO" id="GO:0042578">
    <property type="term" value="F:phosphoric ester hydrolase activity"/>
    <property type="evidence" value="ECO:0007669"/>
    <property type="project" value="TreeGrafter"/>
</dbReference>
<dbReference type="InterPro" id="IPR022311">
    <property type="entry name" value="PolX-like"/>
</dbReference>
<dbReference type="SUPFAM" id="SSF89550">
    <property type="entry name" value="PHP domain-like"/>
    <property type="match status" value="1"/>
</dbReference>
<dbReference type="GO" id="GO:0008270">
    <property type="term" value="F:zinc ion binding"/>
    <property type="evidence" value="ECO:0007669"/>
    <property type="project" value="TreeGrafter"/>
</dbReference>
<dbReference type="GO" id="GO:0003887">
    <property type="term" value="F:DNA-directed DNA polymerase activity"/>
    <property type="evidence" value="ECO:0007669"/>
    <property type="project" value="UniProtKB-KW"/>
</dbReference>
<evidence type="ECO:0000256" key="13">
    <source>
        <dbReference type="ARBA" id="ARBA00022932"/>
    </source>
</evidence>
<evidence type="ECO:0000256" key="19">
    <source>
        <dbReference type="ARBA" id="ARBA00044678"/>
    </source>
</evidence>
<evidence type="ECO:0000256" key="18">
    <source>
        <dbReference type="ARBA" id="ARBA00044632"/>
    </source>
</evidence>
<dbReference type="Gene3D" id="1.10.150.20">
    <property type="entry name" value="5' to 3' exonuclease, C-terminal subdomain"/>
    <property type="match status" value="1"/>
</dbReference>
<dbReference type="Proteomes" id="UP000007881">
    <property type="component" value="Chromosome"/>
</dbReference>
<dbReference type="SMART" id="SM00483">
    <property type="entry name" value="POLXc"/>
    <property type="match status" value="1"/>
</dbReference>
<dbReference type="InterPro" id="IPR003583">
    <property type="entry name" value="Hlx-hairpin-Hlx_DNA-bd_motif"/>
</dbReference>
<comment type="catalytic activity">
    <reaction evidence="19">
        <text>a 5'-end 2'-deoxyribose-2'-deoxyribonucleotide-DNA = (2E,4S)-4-hydroxypenten-2-al-5-phosphate + a 5'-end 5'-phospho-2'-deoxyribonucleoside-DNA + H(+)</text>
        <dbReference type="Rhea" id="RHEA:76255"/>
        <dbReference type="Rhea" id="RHEA-COMP:13180"/>
        <dbReference type="Rhea" id="RHEA-COMP:18657"/>
        <dbReference type="ChEBI" id="CHEBI:15378"/>
        <dbReference type="ChEBI" id="CHEBI:136412"/>
        <dbReference type="ChEBI" id="CHEBI:195194"/>
        <dbReference type="ChEBI" id="CHEBI:195195"/>
    </reaction>
</comment>
<evidence type="ECO:0000256" key="7">
    <source>
        <dbReference type="ARBA" id="ARBA00022634"/>
    </source>
</evidence>
<dbReference type="Gene3D" id="1.10.150.110">
    <property type="entry name" value="DNA polymerase beta, N-terminal domain-like"/>
    <property type="match status" value="1"/>
</dbReference>
<dbReference type="PATRIC" id="fig|1142394.8.peg.1461"/>
<accession>I0IE93</accession>
<dbReference type="GO" id="GO:0051575">
    <property type="term" value="F:5'-deoxyribose-5-phosphate lyase activity"/>
    <property type="evidence" value="ECO:0007669"/>
    <property type="project" value="RHEA"/>
</dbReference>
<keyword evidence="25" id="KW-0378">Hydrolase</keyword>
<comment type="catalytic activity">
    <reaction evidence="18">
        <text>2'-deoxyribonucleotide-(2'-deoxyribose 5'-phosphate)-2'-deoxyribonucleotide-DNA = a 3'-end 2'-deoxyribonucleotide-(2,3-dehydro-2,3-deoxyribose 5'-phosphate)-DNA + a 5'-end 5'-phospho-2'-deoxyribonucleoside-DNA + H(+)</text>
        <dbReference type="Rhea" id="RHEA:66592"/>
        <dbReference type="Rhea" id="RHEA-COMP:13180"/>
        <dbReference type="Rhea" id="RHEA-COMP:16897"/>
        <dbReference type="Rhea" id="RHEA-COMP:17067"/>
        <dbReference type="ChEBI" id="CHEBI:15378"/>
        <dbReference type="ChEBI" id="CHEBI:136412"/>
        <dbReference type="ChEBI" id="CHEBI:157695"/>
        <dbReference type="ChEBI" id="CHEBI:167181"/>
        <dbReference type="EC" id="4.2.99.18"/>
    </reaction>
</comment>
<evidence type="ECO:0000256" key="3">
    <source>
        <dbReference type="ARBA" id="ARBA00012417"/>
    </source>
</evidence>
<evidence type="ECO:0000256" key="1">
    <source>
        <dbReference type="ARBA" id="ARBA00001946"/>
    </source>
</evidence>
<feature type="domain" description="Helix-hairpin-helix DNA-binding motif class 1" evidence="22">
    <location>
        <begin position="92"/>
        <end position="111"/>
    </location>
</feature>
<feature type="domain" description="DNA-directed DNA polymerase X" evidence="24">
    <location>
        <begin position="3"/>
        <end position="332"/>
    </location>
</feature>
<dbReference type="InterPro" id="IPR050243">
    <property type="entry name" value="PHP_phosphatase"/>
</dbReference>
<dbReference type="GO" id="GO:0005829">
    <property type="term" value="C:cytosol"/>
    <property type="evidence" value="ECO:0007669"/>
    <property type="project" value="TreeGrafter"/>
</dbReference>
<dbReference type="GO" id="GO:0003677">
    <property type="term" value="F:DNA binding"/>
    <property type="evidence" value="ECO:0007669"/>
    <property type="project" value="InterPro"/>
</dbReference>
<dbReference type="eggNOG" id="COG1387">
    <property type="taxonomic scope" value="Bacteria"/>
</dbReference>
<dbReference type="Gene3D" id="3.30.210.10">
    <property type="entry name" value="DNA polymerase, thumb domain"/>
    <property type="match status" value="1"/>
</dbReference>
<dbReference type="Pfam" id="PF14520">
    <property type="entry name" value="HHH_5"/>
    <property type="match status" value="1"/>
</dbReference>
<keyword evidence="13" id="KW-0239">DNA-directed DNA polymerase</keyword>
<dbReference type="GO" id="GO:0006281">
    <property type="term" value="P:DNA repair"/>
    <property type="evidence" value="ECO:0007669"/>
    <property type="project" value="UniProtKB-KW"/>
</dbReference>
<gene>
    <name evidence="25" type="primary">polX</name>
    <name evidence="25" type="ordered locus">PSMK_14220</name>
</gene>
<evidence type="ECO:0000256" key="2">
    <source>
        <dbReference type="ARBA" id="ARBA00004496"/>
    </source>
</evidence>
<dbReference type="SUPFAM" id="SSF47781">
    <property type="entry name" value="RuvA domain 2-like"/>
    <property type="match status" value="1"/>
</dbReference>
<comment type="cofactor">
    <cofactor evidence="1">
        <name>Mg(2+)</name>
        <dbReference type="ChEBI" id="CHEBI:18420"/>
    </cofactor>
</comment>
<keyword evidence="14" id="KW-0915">Sodium</keyword>
<dbReference type="CDD" id="cd00141">
    <property type="entry name" value="NT_POLXc"/>
    <property type="match status" value="1"/>
</dbReference>
<dbReference type="EC" id="2.7.7.7" evidence="3"/>
<comment type="subcellular location">
    <subcellularLocation>
        <location evidence="2">Cytoplasm</location>
    </subcellularLocation>
</comment>
<dbReference type="InterPro" id="IPR043519">
    <property type="entry name" value="NT_sf"/>
</dbReference>
<keyword evidence="9 25" id="KW-0548">Nucleotidyltransferase</keyword>
<dbReference type="InterPro" id="IPR003141">
    <property type="entry name" value="Pol/His_phosphatase_N"/>
</dbReference>
<dbReference type="EMBL" id="AP012338">
    <property type="protein sequence ID" value="BAM03581.1"/>
    <property type="molecule type" value="Genomic_DNA"/>
</dbReference>
<evidence type="ECO:0000256" key="12">
    <source>
        <dbReference type="ARBA" id="ARBA00022843"/>
    </source>
</evidence>
<dbReference type="eggNOG" id="COG1796">
    <property type="taxonomic scope" value="Bacteria"/>
</dbReference>
<evidence type="ECO:0000256" key="16">
    <source>
        <dbReference type="ARBA" id="ARBA00035717"/>
    </source>
</evidence>
<dbReference type="STRING" id="1142394.PSMK_14220"/>
<keyword evidence="6" id="KW-0488">Methylation</keyword>
<keyword evidence="11" id="KW-0227">DNA damage</keyword>
<evidence type="ECO:0000256" key="8">
    <source>
        <dbReference type="ARBA" id="ARBA00022679"/>
    </source>
</evidence>
<dbReference type="InterPro" id="IPR004013">
    <property type="entry name" value="PHP_dom"/>
</dbReference>
<dbReference type="InterPro" id="IPR002054">
    <property type="entry name" value="DNA-dir_DNA_pol_X"/>
</dbReference>
<keyword evidence="12" id="KW-0832">Ubl conjugation</keyword>
<dbReference type="PIRSF" id="PIRSF005047">
    <property type="entry name" value="UCP005047_YshC"/>
    <property type="match status" value="1"/>
</dbReference>
<keyword evidence="25" id="KW-0269">Exonuclease</keyword>
<dbReference type="GO" id="GO:0140078">
    <property type="term" value="F:class I DNA-(apurinic or apyrimidinic site) endonuclease activity"/>
    <property type="evidence" value="ECO:0007669"/>
    <property type="project" value="UniProtKB-EC"/>
</dbReference>
<dbReference type="SUPFAM" id="SSF47802">
    <property type="entry name" value="DNA polymerase beta, N-terminal domain-like"/>
    <property type="match status" value="1"/>
</dbReference>
<evidence type="ECO:0000256" key="14">
    <source>
        <dbReference type="ARBA" id="ARBA00023053"/>
    </source>
</evidence>
<dbReference type="KEGG" id="phm:PSMK_14220"/>
<feature type="domain" description="Helix-hairpin-helix DNA-binding motif class 1" evidence="22">
    <location>
        <begin position="127"/>
        <end position="146"/>
    </location>
</feature>
<evidence type="ECO:0000256" key="15">
    <source>
        <dbReference type="ARBA" id="ARBA00023204"/>
    </source>
</evidence>
<dbReference type="Pfam" id="PF02811">
    <property type="entry name" value="PHP"/>
    <property type="match status" value="1"/>
</dbReference>
<dbReference type="InterPro" id="IPR029398">
    <property type="entry name" value="PolB_thumb"/>
</dbReference>
<dbReference type="HOGENOM" id="CLU_017729_1_0_0"/>
<name>I0IE93_PHYMF</name>
<dbReference type="AlphaFoldDB" id="I0IE93"/>
<dbReference type="Gene3D" id="3.20.20.140">
    <property type="entry name" value="Metal-dependent hydrolases"/>
    <property type="match status" value="1"/>
</dbReference>
<evidence type="ECO:0000259" key="24">
    <source>
        <dbReference type="SMART" id="SM00483"/>
    </source>
</evidence>
<evidence type="ECO:0000313" key="25">
    <source>
        <dbReference type="EMBL" id="BAM03581.1"/>
    </source>
</evidence>